<evidence type="ECO:0000256" key="4">
    <source>
        <dbReference type="ARBA" id="ARBA00022741"/>
    </source>
</evidence>
<keyword evidence="9" id="KW-0472">Membrane</keyword>
<feature type="transmembrane region" description="Helical" evidence="9">
    <location>
        <begin position="404"/>
        <end position="425"/>
    </location>
</feature>
<dbReference type="OrthoDB" id="9762169at2"/>
<protein>
    <recommendedName>
        <fullName evidence="1">non-specific serine/threonine protein kinase</fullName>
        <ecNumber evidence="1">2.7.11.1</ecNumber>
    </recommendedName>
</protein>
<evidence type="ECO:0000313" key="12">
    <source>
        <dbReference type="Proteomes" id="UP000272503"/>
    </source>
</evidence>
<dbReference type="InterPro" id="IPR017441">
    <property type="entry name" value="Protein_kinase_ATP_BS"/>
</dbReference>
<proteinExistence type="predicted"/>
<evidence type="ECO:0000256" key="8">
    <source>
        <dbReference type="SAM" id="MobiDB-lite"/>
    </source>
</evidence>
<dbReference type="SUPFAM" id="SSF56112">
    <property type="entry name" value="Protein kinase-like (PK-like)"/>
    <property type="match status" value="1"/>
</dbReference>
<accession>A0A3L7A8C9</accession>
<keyword evidence="5 11" id="KW-0418">Kinase</keyword>
<feature type="domain" description="Protein kinase" evidence="10">
    <location>
        <begin position="58"/>
        <end position="318"/>
    </location>
</feature>
<dbReference type="SMART" id="SM00220">
    <property type="entry name" value="S_TKc"/>
    <property type="match status" value="1"/>
</dbReference>
<evidence type="ECO:0000256" key="2">
    <source>
        <dbReference type="ARBA" id="ARBA00022527"/>
    </source>
</evidence>
<dbReference type="PANTHER" id="PTHR43289:SF6">
    <property type="entry name" value="SERINE_THREONINE-PROTEIN KINASE NEKL-3"/>
    <property type="match status" value="1"/>
</dbReference>
<dbReference type="Pfam" id="PF00069">
    <property type="entry name" value="Pkinase"/>
    <property type="match status" value="1"/>
</dbReference>
<evidence type="ECO:0000256" key="6">
    <source>
        <dbReference type="ARBA" id="ARBA00022840"/>
    </source>
</evidence>
<keyword evidence="9" id="KW-1133">Transmembrane helix</keyword>
<dbReference type="Gene3D" id="3.30.200.20">
    <property type="entry name" value="Phosphorylase Kinase, domain 1"/>
    <property type="match status" value="1"/>
</dbReference>
<comment type="caution">
    <text evidence="11">The sequence shown here is derived from an EMBL/GenBank/DDBJ whole genome shotgun (WGS) entry which is preliminary data.</text>
</comment>
<dbReference type="EMBL" id="RCUX01000005">
    <property type="protein sequence ID" value="RLP76080.1"/>
    <property type="molecule type" value="Genomic_DNA"/>
</dbReference>
<dbReference type="InterPro" id="IPR008271">
    <property type="entry name" value="Ser/Thr_kinase_AS"/>
</dbReference>
<evidence type="ECO:0000256" key="7">
    <source>
        <dbReference type="PROSITE-ProRule" id="PRU10141"/>
    </source>
</evidence>
<dbReference type="PROSITE" id="PS00107">
    <property type="entry name" value="PROTEIN_KINASE_ATP"/>
    <property type="match status" value="1"/>
</dbReference>
<dbReference type="GO" id="GO:0004674">
    <property type="term" value="F:protein serine/threonine kinase activity"/>
    <property type="evidence" value="ECO:0007669"/>
    <property type="project" value="UniProtKB-KW"/>
</dbReference>
<dbReference type="PROSITE" id="PS00108">
    <property type="entry name" value="PROTEIN_KINASE_ST"/>
    <property type="match status" value="1"/>
</dbReference>
<dbReference type="PANTHER" id="PTHR43289">
    <property type="entry name" value="MITOGEN-ACTIVATED PROTEIN KINASE KINASE KINASE 20-RELATED"/>
    <property type="match status" value="1"/>
</dbReference>
<evidence type="ECO:0000256" key="9">
    <source>
        <dbReference type="SAM" id="Phobius"/>
    </source>
</evidence>
<keyword evidence="3" id="KW-0808">Transferase</keyword>
<keyword evidence="4 7" id="KW-0547">Nucleotide-binding</keyword>
<evidence type="ECO:0000256" key="5">
    <source>
        <dbReference type="ARBA" id="ARBA00022777"/>
    </source>
</evidence>
<keyword evidence="12" id="KW-1185">Reference proteome</keyword>
<evidence type="ECO:0000256" key="1">
    <source>
        <dbReference type="ARBA" id="ARBA00012513"/>
    </source>
</evidence>
<feature type="binding site" evidence="7">
    <location>
        <position position="87"/>
    </location>
    <ligand>
        <name>ATP</name>
        <dbReference type="ChEBI" id="CHEBI:30616"/>
    </ligand>
</feature>
<dbReference type="InterPro" id="IPR000719">
    <property type="entry name" value="Prot_kinase_dom"/>
</dbReference>
<dbReference type="GO" id="GO:0005524">
    <property type="term" value="F:ATP binding"/>
    <property type="evidence" value="ECO:0007669"/>
    <property type="project" value="UniProtKB-UniRule"/>
</dbReference>
<reference evidence="11 12" key="1">
    <citation type="submission" date="2018-10" db="EMBL/GenBank/DDBJ databases">
        <authorList>
            <person name="Li J."/>
        </authorList>
    </citation>
    <scope>NUCLEOTIDE SEQUENCE [LARGE SCALE GENOMIC DNA]</scope>
    <source>
        <strain evidence="11 12">IF 016277</strain>
    </source>
</reference>
<evidence type="ECO:0000313" key="11">
    <source>
        <dbReference type="EMBL" id="RLP76080.1"/>
    </source>
</evidence>
<dbReference type="Gene3D" id="1.10.510.10">
    <property type="entry name" value="Transferase(Phosphotransferase) domain 1"/>
    <property type="match status" value="1"/>
</dbReference>
<organism evidence="11 12">
    <name type="scientific">Mycetocola tolaasinivorans</name>
    <dbReference type="NCBI Taxonomy" id="76635"/>
    <lineage>
        <taxon>Bacteria</taxon>
        <taxon>Bacillati</taxon>
        <taxon>Actinomycetota</taxon>
        <taxon>Actinomycetes</taxon>
        <taxon>Micrococcales</taxon>
        <taxon>Microbacteriaceae</taxon>
        <taxon>Mycetocola</taxon>
    </lineage>
</organism>
<dbReference type="InterPro" id="IPR011009">
    <property type="entry name" value="Kinase-like_dom_sf"/>
</dbReference>
<evidence type="ECO:0000256" key="3">
    <source>
        <dbReference type="ARBA" id="ARBA00022679"/>
    </source>
</evidence>
<keyword evidence="6 7" id="KW-0067">ATP-binding</keyword>
<dbReference type="EC" id="2.7.11.1" evidence="1"/>
<gene>
    <name evidence="11" type="ORF">D9V32_07955</name>
</gene>
<evidence type="ECO:0000259" key="10">
    <source>
        <dbReference type="PROSITE" id="PS50011"/>
    </source>
</evidence>
<sequence length="515" mass="55256">MARASSPYSVTPIACAAMRRSRCRRARGWISARTPRCGSGRMRMVRRLPAPPPALPGYTYLRSLGVGGFADVYLYEQSLPRRQVAVKVLLPGLSDEAMRRMFLTETTLMAQLSAHPAVLTVYEANVASDGRPYLVMEHCPSGYGERFRAEPLALDEVLATAIATGGVLETAHRSGILHRDIKPANILTTAYGKPVVADFGISSTVAQSEGGHTVGLSIPWSAPEIVSGHTTGTVRSEVWGYAATVYALLAGRSPFEIPGRDNSGNAIAKRLLSGSRVARIDRSDVPEALHRALARSLSKDPRSRPDSVLDLLRTLQLVEAELGLRPSPVDILRTQVIDSERFEREARAVPAPSAGETVPRRTRRAPARVTSKRLETTGSLLSESALTHTVLRAPAAARRRPRGWLIALITASILALGGGAALYAATRTPAEIPTVNGITISGTADTLHFTWPTEMLASGDDFLVRVDGGVGLRQRTGTLNLSRAEYPPRVCITVSVVRDGDTGPASRAVCARGAE</sequence>
<dbReference type="Proteomes" id="UP000272503">
    <property type="component" value="Unassembled WGS sequence"/>
</dbReference>
<dbReference type="PROSITE" id="PS50011">
    <property type="entry name" value="PROTEIN_KINASE_DOM"/>
    <property type="match status" value="1"/>
</dbReference>
<name>A0A3L7A8C9_9MICO</name>
<dbReference type="CDD" id="cd14014">
    <property type="entry name" value="STKc_PknB_like"/>
    <property type="match status" value="1"/>
</dbReference>
<feature type="region of interest" description="Disordered" evidence="8">
    <location>
        <begin position="347"/>
        <end position="368"/>
    </location>
</feature>
<keyword evidence="2 11" id="KW-0723">Serine/threonine-protein kinase</keyword>
<dbReference type="AlphaFoldDB" id="A0A3L7A8C9"/>
<keyword evidence="9" id="KW-0812">Transmembrane</keyword>